<comment type="caution">
    <text evidence="3">The sequence shown here is derived from an EMBL/GenBank/DDBJ whole genome shotgun (WGS) entry which is preliminary data.</text>
</comment>
<feature type="domain" description="BACON" evidence="2">
    <location>
        <begin position="55"/>
        <end position="106"/>
    </location>
</feature>
<dbReference type="RefSeq" id="WP_035473800.1">
    <property type="nucleotide sequence ID" value="NZ_JRGF01000009.1"/>
</dbReference>
<organism evidence="3 4">
    <name type="scientific">Alistipes inops</name>
    <dbReference type="NCBI Taxonomy" id="1501391"/>
    <lineage>
        <taxon>Bacteria</taxon>
        <taxon>Pseudomonadati</taxon>
        <taxon>Bacteroidota</taxon>
        <taxon>Bacteroidia</taxon>
        <taxon>Bacteroidales</taxon>
        <taxon>Rikenellaceae</taxon>
        <taxon>Alistipes</taxon>
    </lineage>
</organism>
<evidence type="ECO:0000313" key="4">
    <source>
        <dbReference type="Proteomes" id="UP000030889"/>
    </source>
</evidence>
<protein>
    <recommendedName>
        <fullName evidence="2">BACON domain-containing protein</fullName>
    </recommendedName>
</protein>
<dbReference type="PROSITE" id="PS51257">
    <property type="entry name" value="PROKAR_LIPOPROTEIN"/>
    <property type="match status" value="1"/>
</dbReference>
<evidence type="ECO:0000259" key="2">
    <source>
        <dbReference type="Pfam" id="PF13004"/>
    </source>
</evidence>
<accession>A0ABR4YJC2</accession>
<dbReference type="InterPro" id="IPR013783">
    <property type="entry name" value="Ig-like_fold"/>
</dbReference>
<dbReference type="CDD" id="cd14948">
    <property type="entry name" value="BACON"/>
    <property type="match status" value="1"/>
</dbReference>
<proteinExistence type="predicted"/>
<gene>
    <name evidence="3" type="ORF">LG35_08045</name>
</gene>
<name>A0ABR4YJC2_9BACT</name>
<reference evidence="3 4" key="1">
    <citation type="submission" date="2014-09" db="EMBL/GenBank/DDBJ databases">
        <title>Alistipes sp. 627, sp. nov., a novel member of the family Rikenellaceae isolated from human faeces.</title>
        <authorList>
            <person name="Shkoporov A.N."/>
            <person name="Chaplin A.V."/>
            <person name="Motuzova O.V."/>
            <person name="Kafarskaia L.I."/>
            <person name="Khokhlova E.V."/>
            <person name="Efimov B.A."/>
        </authorList>
    </citation>
    <scope>NUCLEOTIDE SEQUENCE [LARGE SCALE GENOMIC DNA]</scope>
    <source>
        <strain evidence="3 4">627</strain>
    </source>
</reference>
<evidence type="ECO:0000256" key="1">
    <source>
        <dbReference type="SAM" id="SignalP"/>
    </source>
</evidence>
<dbReference type="Gene3D" id="2.60.40.10">
    <property type="entry name" value="Immunoglobulins"/>
    <property type="match status" value="1"/>
</dbReference>
<evidence type="ECO:0000313" key="3">
    <source>
        <dbReference type="EMBL" id="KHE41694.1"/>
    </source>
</evidence>
<dbReference type="EMBL" id="JRGF01000009">
    <property type="protein sequence ID" value="KHE41694.1"/>
    <property type="molecule type" value="Genomic_DNA"/>
</dbReference>
<sequence>MKKLHFITLAAAAALTAACSSTETVYEYVRLSDAACTFLASDNTQKSIEVTASGAWQADAGASWLTVERQDDYLLLAAADNDSGMERVTEIVITSGSATAGIKVIQMAPESTIYRYRVLKTFDMGAVMSKNGRYVGGNIKELLPDETWENYPTIIDLETDEWIQLGPYPNSLFNIELPFAISDEGTIFFLDANTSACVGFNLAGDYFLPANAEGHELLPSVQSISADGRIWVGWGLDDVLAFGGMYRPLKWTDGGTPEVLPVPELNFRNEPYVSGVMARGCSADGSVIYGSTWDNLDYGMLYWKDGKVDWVGSDVREVRTVQIENSVGEMIDSNIVNGMICTAELTNISPNGRWIAGTYRTEDYPSPRNYVQARYPAFFNTETGTTTIVKDFGEGSAAHVTDDGLGIILVGTFLPSSGIVYDIENQVSLGSVQEWVLDNYHMVIPMCYITYMTPDKSSMIGSVIEYSELGPRVVSWYMAPPVEK</sequence>
<dbReference type="Proteomes" id="UP000030889">
    <property type="component" value="Unassembled WGS sequence"/>
</dbReference>
<feature type="chain" id="PRO_5045522351" description="BACON domain-containing protein" evidence="1">
    <location>
        <begin position="18"/>
        <end position="484"/>
    </location>
</feature>
<feature type="signal peptide" evidence="1">
    <location>
        <begin position="1"/>
        <end position="17"/>
    </location>
</feature>
<dbReference type="InterPro" id="IPR024361">
    <property type="entry name" value="BACON"/>
</dbReference>
<keyword evidence="4" id="KW-1185">Reference proteome</keyword>
<dbReference type="Pfam" id="PF13004">
    <property type="entry name" value="BACON"/>
    <property type="match status" value="1"/>
</dbReference>
<keyword evidence="1" id="KW-0732">Signal</keyword>